<reference evidence="2 3" key="1">
    <citation type="submission" date="2019-12" db="EMBL/GenBank/DDBJ databases">
        <title>Isolation and characterization of three novel carbon monoxide-oxidizing members of Halobacteria from salione crusts and soils.</title>
        <authorList>
            <person name="Myers M.R."/>
            <person name="King G.M."/>
        </authorList>
    </citation>
    <scope>NUCLEOTIDE SEQUENCE [LARGE SCALE GENOMIC DNA]</scope>
    <source>
        <strain evidence="2 3">PCN9</strain>
    </source>
</reference>
<protein>
    <submittedName>
        <fullName evidence="2">SprT domain-containing protein</fullName>
    </submittedName>
</protein>
<keyword evidence="3" id="KW-1185">Reference proteome</keyword>
<comment type="caution">
    <text evidence="2">The sequence shown here is derived from an EMBL/GenBank/DDBJ whole genome shotgun (WGS) entry which is preliminary data.</text>
</comment>
<gene>
    <name evidence="2" type="ORF">GRX66_11705</name>
</gene>
<dbReference type="RefSeq" id="WP_159526728.1">
    <property type="nucleotide sequence ID" value="NZ_WUUU01000094.1"/>
</dbReference>
<dbReference type="Pfam" id="PF10263">
    <property type="entry name" value="SprT-like"/>
    <property type="match status" value="1"/>
</dbReference>
<dbReference type="InterPro" id="IPR006640">
    <property type="entry name" value="SprT-like_domain"/>
</dbReference>
<dbReference type="AlphaFoldDB" id="A0A6B0SHS4"/>
<dbReference type="OrthoDB" id="350006at2157"/>
<proteinExistence type="predicted"/>
<organism evidence="2 3">
    <name type="scientific">Halobacterium bonnevillei</name>
    <dbReference type="NCBI Taxonomy" id="2692200"/>
    <lineage>
        <taxon>Archaea</taxon>
        <taxon>Methanobacteriati</taxon>
        <taxon>Methanobacteriota</taxon>
        <taxon>Stenosarchaea group</taxon>
        <taxon>Halobacteria</taxon>
        <taxon>Halobacteriales</taxon>
        <taxon>Halobacteriaceae</taxon>
        <taxon>Halobacterium</taxon>
    </lineage>
</organism>
<evidence type="ECO:0000313" key="2">
    <source>
        <dbReference type="EMBL" id="MXR21235.1"/>
    </source>
</evidence>
<dbReference type="EMBL" id="WUUU01000094">
    <property type="protein sequence ID" value="MXR21235.1"/>
    <property type="molecule type" value="Genomic_DNA"/>
</dbReference>
<evidence type="ECO:0000259" key="1">
    <source>
        <dbReference type="SMART" id="SM00731"/>
    </source>
</evidence>
<dbReference type="Proteomes" id="UP000471521">
    <property type="component" value="Unassembled WGS sequence"/>
</dbReference>
<feature type="domain" description="SprT-like" evidence="1">
    <location>
        <begin position="33"/>
        <end position="173"/>
    </location>
</feature>
<accession>A0A6B0SHS4</accession>
<name>A0A6B0SHS4_9EURY</name>
<sequence length="182" mass="20594">MSSDPLPLDTDFYAVDRKTSVPEFLAVSKVYAREVVANYDLTVSVSDLEWEVSKRAKRRAGAVKHRDDEPETVSLTWEYFQEHGWAATASVIRHELIHVHLLNEADDPSHGDRFEAWADELQTTVTCERFADPNWWVVCESCGSEMPRYRKSKLVKNPDQYRCGGCGGSLSARDARPDADGD</sequence>
<evidence type="ECO:0000313" key="3">
    <source>
        <dbReference type="Proteomes" id="UP000471521"/>
    </source>
</evidence>
<dbReference type="SMART" id="SM00731">
    <property type="entry name" value="SprT"/>
    <property type="match status" value="1"/>
</dbReference>
<dbReference type="GO" id="GO:0006950">
    <property type="term" value="P:response to stress"/>
    <property type="evidence" value="ECO:0007669"/>
    <property type="project" value="UniProtKB-ARBA"/>
</dbReference>